<accession>A0A1N7SUC3</accession>
<dbReference type="SUPFAM" id="SSF53098">
    <property type="entry name" value="Ribonuclease H-like"/>
    <property type="match status" value="1"/>
</dbReference>
<dbReference type="AlphaFoldDB" id="A0A1N7SUC3"/>
<dbReference type="GO" id="GO:0003676">
    <property type="term" value="F:nucleic acid binding"/>
    <property type="evidence" value="ECO:0007669"/>
    <property type="project" value="InterPro"/>
</dbReference>
<organism evidence="1 2">
    <name type="scientific">Paraburkholderia piptadeniae</name>
    <dbReference type="NCBI Taxonomy" id="1701573"/>
    <lineage>
        <taxon>Bacteria</taxon>
        <taxon>Pseudomonadati</taxon>
        <taxon>Pseudomonadota</taxon>
        <taxon>Betaproteobacteria</taxon>
        <taxon>Burkholderiales</taxon>
        <taxon>Burkholderiaceae</taxon>
        <taxon>Paraburkholderia</taxon>
    </lineage>
</organism>
<dbReference type="Gene3D" id="3.30.420.10">
    <property type="entry name" value="Ribonuclease H-like superfamily/Ribonuclease H"/>
    <property type="match status" value="1"/>
</dbReference>
<proteinExistence type="predicted"/>
<evidence type="ECO:0000313" key="2">
    <source>
        <dbReference type="Proteomes" id="UP000195569"/>
    </source>
</evidence>
<keyword evidence="2" id="KW-1185">Reference proteome</keyword>
<dbReference type="EMBL" id="CYGY02000100">
    <property type="protein sequence ID" value="SIT51075.1"/>
    <property type="molecule type" value="Genomic_DNA"/>
</dbReference>
<gene>
    <name evidence="1" type="ORF">BN2476_1000001</name>
</gene>
<dbReference type="RefSeq" id="WP_218274591.1">
    <property type="nucleotide sequence ID" value="NZ_CYGY02000100.1"/>
</dbReference>
<reference evidence="1" key="1">
    <citation type="submission" date="2016-12" db="EMBL/GenBank/DDBJ databases">
        <authorList>
            <person name="Moulin L."/>
        </authorList>
    </citation>
    <scope>NUCLEOTIDE SEQUENCE [LARGE SCALE GENOMIC DNA]</scope>
    <source>
        <strain evidence="1">STM 7183</strain>
    </source>
</reference>
<dbReference type="InterPro" id="IPR036397">
    <property type="entry name" value="RNaseH_sf"/>
</dbReference>
<evidence type="ECO:0000313" key="1">
    <source>
        <dbReference type="EMBL" id="SIT51075.1"/>
    </source>
</evidence>
<dbReference type="Proteomes" id="UP000195569">
    <property type="component" value="Unassembled WGS sequence"/>
</dbReference>
<protein>
    <recommendedName>
        <fullName evidence="3">Exonuclease domain-containing protein</fullName>
    </recommendedName>
</protein>
<name>A0A1N7SUC3_9BURK</name>
<dbReference type="InterPro" id="IPR012337">
    <property type="entry name" value="RNaseH-like_sf"/>
</dbReference>
<sequence length="107" mass="11424">MTSPREIYISVDVETAGPIPGEYSLLSIGACNADEPTRTFACELKPTTRNADPAALKVTGLSLERLEQDGLEPHAACRLFSNGLSVSQALMETLFSLALTQPSTGRL</sequence>
<comment type="caution">
    <text evidence="1">The sequence shown here is derived from an EMBL/GenBank/DDBJ whole genome shotgun (WGS) entry which is preliminary data.</text>
</comment>
<evidence type="ECO:0008006" key="3">
    <source>
        <dbReference type="Google" id="ProtNLM"/>
    </source>
</evidence>